<reference evidence="2" key="1">
    <citation type="submission" date="2022-07" db="EMBL/GenBank/DDBJ databases">
        <title>Marinobacter iranensis a new bacterium isolate from a hipersaline lake in Iran.</title>
        <authorList>
            <person name="Mohammad A.M.A."/>
            <person name="Cristina S.-P."/>
            <person name="Antonio V."/>
        </authorList>
    </citation>
    <scope>NUCLEOTIDE SEQUENCE</scope>
    <source>
        <strain evidence="2">71-i</strain>
    </source>
</reference>
<evidence type="ECO:0000313" key="3">
    <source>
        <dbReference type="Proteomes" id="UP001143391"/>
    </source>
</evidence>
<dbReference type="SUPFAM" id="SSF54626">
    <property type="entry name" value="Chalcone isomerase"/>
    <property type="match status" value="1"/>
</dbReference>
<sequence>MKLLLPILVVLTVIFTHKSYSQDVGHSSLPARSYLVGEEMLLNGYATRRRMNGNPIYTSALYLKDKSSDSEQIMDQRSIKRSVVIFHMDIPMYIAKKVFLEDLFINMRKEELKDIFPIVRKFIEMSPENGFMQHDELRFDFLPGEGTKIYLNSVEMATIVNPEFYNAILSQWIGPFPITREFKNAMLGVAKQKSSAIEASLEH</sequence>
<dbReference type="Pfam" id="PF16036">
    <property type="entry name" value="Chalcone_3"/>
    <property type="match status" value="1"/>
</dbReference>
<evidence type="ECO:0000259" key="1">
    <source>
        <dbReference type="Pfam" id="PF16036"/>
    </source>
</evidence>
<accession>A0ABT5YHQ6</accession>
<keyword evidence="2" id="KW-0413">Isomerase</keyword>
<proteinExistence type="predicted"/>
<keyword evidence="3" id="KW-1185">Reference proteome</keyword>
<evidence type="ECO:0000313" key="2">
    <source>
        <dbReference type="EMBL" id="MDF0752575.1"/>
    </source>
</evidence>
<organism evidence="2 3">
    <name type="scientific">Marinobacter iranensis</name>
    <dbReference type="NCBI Taxonomy" id="2962607"/>
    <lineage>
        <taxon>Bacteria</taxon>
        <taxon>Pseudomonadati</taxon>
        <taxon>Pseudomonadota</taxon>
        <taxon>Gammaproteobacteria</taxon>
        <taxon>Pseudomonadales</taxon>
        <taxon>Marinobacteraceae</taxon>
        <taxon>Marinobacter</taxon>
    </lineage>
</organism>
<feature type="domain" description="Chalcone isomerase" evidence="1">
    <location>
        <begin position="23"/>
        <end position="188"/>
    </location>
</feature>
<name>A0ABT5YHQ6_9GAMM</name>
<gene>
    <name evidence="2" type="ORF">NLU14_20310</name>
</gene>
<dbReference type="InterPro" id="IPR016087">
    <property type="entry name" value="Chalcone_isomerase"/>
</dbReference>
<dbReference type="EMBL" id="JANCMW010000018">
    <property type="protein sequence ID" value="MDF0752575.1"/>
    <property type="molecule type" value="Genomic_DNA"/>
</dbReference>
<dbReference type="Proteomes" id="UP001143391">
    <property type="component" value="Unassembled WGS sequence"/>
</dbReference>
<dbReference type="GO" id="GO:0016853">
    <property type="term" value="F:isomerase activity"/>
    <property type="evidence" value="ECO:0007669"/>
    <property type="project" value="UniProtKB-KW"/>
</dbReference>
<protein>
    <submittedName>
        <fullName evidence="2">Chalcone isomerase family protein</fullName>
    </submittedName>
</protein>
<dbReference type="RefSeq" id="WP_275710027.1">
    <property type="nucleotide sequence ID" value="NZ_JANCMW010000018.1"/>
</dbReference>
<dbReference type="InterPro" id="IPR036298">
    <property type="entry name" value="Chalcone_isomerase_sf"/>
</dbReference>
<comment type="caution">
    <text evidence="2">The sequence shown here is derived from an EMBL/GenBank/DDBJ whole genome shotgun (WGS) entry which is preliminary data.</text>
</comment>